<organism evidence="2 3">
    <name type="scientific">Candidatus Kutchimonas denitrificans</name>
    <dbReference type="NCBI Taxonomy" id="3056748"/>
    <lineage>
        <taxon>Bacteria</taxon>
        <taxon>Pseudomonadati</taxon>
        <taxon>Gemmatimonadota</taxon>
        <taxon>Gemmatimonadia</taxon>
        <taxon>Candidatus Palauibacterales</taxon>
        <taxon>Candidatus Palauibacteraceae</taxon>
        <taxon>Candidatus Kutchimonas</taxon>
    </lineage>
</organism>
<dbReference type="PANTHER" id="PTHR28055">
    <property type="entry name" value="ALTERED INHERITANCE OF MITOCHONDRIA PROTEIN 41, MITOCHONDRIAL"/>
    <property type="match status" value="1"/>
</dbReference>
<dbReference type="PANTHER" id="PTHR28055:SF1">
    <property type="entry name" value="ALTERED INHERITANCE OF MITOCHONDRIA PROTEIN 41, MITOCHONDRIAL"/>
    <property type="match status" value="1"/>
</dbReference>
<dbReference type="InterPro" id="IPR023168">
    <property type="entry name" value="GatB_Yqey_C_2"/>
</dbReference>
<dbReference type="Gene3D" id="1.10.1510.10">
    <property type="entry name" value="Uncharacterised protein YqeY/AIM41 PF09424, N-terminal domain"/>
    <property type="match status" value="1"/>
</dbReference>
<dbReference type="Pfam" id="PF09424">
    <property type="entry name" value="YqeY"/>
    <property type="match status" value="1"/>
</dbReference>
<comment type="caution">
    <text evidence="2">The sequence shown here is derived from an EMBL/GenBank/DDBJ whole genome shotgun (WGS) entry which is preliminary data.</text>
</comment>
<name>A0AAE4ZA20_9BACT</name>
<dbReference type="InterPro" id="IPR042184">
    <property type="entry name" value="YqeY/Aim41_N"/>
</dbReference>
<gene>
    <name evidence="2" type="ORF">GWO12_15850</name>
</gene>
<dbReference type="AlphaFoldDB" id="A0AAE4ZA20"/>
<protein>
    <submittedName>
        <fullName evidence="2">GatB/YqeY domain-containing protein</fullName>
    </submittedName>
</protein>
<feature type="region of interest" description="Disordered" evidence="1">
    <location>
        <begin position="1"/>
        <end position="22"/>
    </location>
</feature>
<dbReference type="Gene3D" id="1.10.10.410">
    <property type="match status" value="1"/>
</dbReference>
<dbReference type="Proteomes" id="UP000702544">
    <property type="component" value="Unassembled WGS sequence"/>
</dbReference>
<reference evidence="2 3" key="1">
    <citation type="submission" date="2020-01" db="EMBL/GenBank/DDBJ databases">
        <title>Genomes assembled from Gulf of Kutch pelagic sediment metagenomes.</title>
        <authorList>
            <person name="Chandrashekar M."/>
            <person name="Mahajan M.S."/>
            <person name="Dave K.J."/>
            <person name="Vatsa P."/>
            <person name="Nathani N.M."/>
        </authorList>
    </citation>
    <scope>NUCLEOTIDE SEQUENCE [LARGE SCALE GENOMIC DNA]</scope>
    <source>
        <strain evidence="2">KS3-K002</strain>
    </source>
</reference>
<dbReference type="InterPro" id="IPR019004">
    <property type="entry name" value="YqeY/Aim41"/>
</dbReference>
<dbReference type="EMBL" id="JAACAK010000133">
    <property type="protein sequence ID" value="NIR76554.1"/>
    <property type="molecule type" value="Genomic_DNA"/>
</dbReference>
<accession>A0AAE4ZA20</accession>
<dbReference type="GO" id="GO:0016884">
    <property type="term" value="F:carbon-nitrogen ligase activity, with glutamine as amido-N-donor"/>
    <property type="evidence" value="ECO:0007669"/>
    <property type="project" value="InterPro"/>
</dbReference>
<feature type="compositionally biased region" description="Basic and acidic residues" evidence="1">
    <location>
        <begin position="1"/>
        <end position="13"/>
    </location>
</feature>
<sequence>MAETTKLKDRIRSDMNAARRGGAKDRARLLSTILSDIRNREIDVGHELEDEEVVDVLAQAVKLRIEAAESMAARPERAEAERTEAEILREYLPPQLEEEEIREIVVAAIDGGATNIGAVMGAVMPQVKGRAEGKEVNRIVREELEGRSSGD</sequence>
<evidence type="ECO:0000313" key="3">
    <source>
        <dbReference type="Proteomes" id="UP000702544"/>
    </source>
</evidence>
<dbReference type="SUPFAM" id="SSF89095">
    <property type="entry name" value="GatB/YqeY motif"/>
    <property type="match status" value="1"/>
</dbReference>
<dbReference type="InterPro" id="IPR003789">
    <property type="entry name" value="Asn/Gln_tRNA_amidoTrase-B-like"/>
</dbReference>
<evidence type="ECO:0000256" key="1">
    <source>
        <dbReference type="SAM" id="MobiDB-lite"/>
    </source>
</evidence>
<proteinExistence type="predicted"/>
<evidence type="ECO:0000313" key="2">
    <source>
        <dbReference type="EMBL" id="NIR76554.1"/>
    </source>
</evidence>